<feature type="signal peptide" evidence="1">
    <location>
        <begin position="1"/>
        <end position="22"/>
    </location>
</feature>
<keyword evidence="1" id="KW-0732">Signal</keyword>
<sequence>MHFSILRRIYIIASVFASLASAAAVTNRNISKAFTLQDKICSMKFDPKDGSYWRFFEQVTGFILPPYLDNYDKTPYTGFKFLRTYSFQPTSLNSETNLLMAFCSEGKVQWDLSVPVKQDIDWKKPLCVHITAKPIETPEKKGFWSKILDRGKSHGLGQKSKKEKAIEDLDNFHCFKLARRKKYFNRNLSLFFPGSWVGGMYFCDLTNESKTDLIRSMDDNLLLKDATEFDFCTKTNAIPLMPLESDNYSKSWREYKSSKLLSFLGRIQDFRVTKYVPFLNTPNYPMQDLNIISDKAPYPAMTTFTGKFLREQVMEIFHRSDSLTKTQDPWFTDIEVQENYCFSTQEERRLNKLLDQTRKTLNGISMSALNSARNFLSSSDCEQATDRTDRRARKLFNRLETKFWDHLPLYDKYLALIGSNDKGLRQLDKKWKTLQLG</sequence>
<dbReference type="Proteomes" id="UP000510647">
    <property type="component" value="Chromosome 5"/>
</dbReference>
<dbReference type="AlphaFoldDB" id="A0A7H9HVC9"/>
<name>A0A7H9HVC9_9SACH</name>
<evidence type="ECO:0000256" key="1">
    <source>
        <dbReference type="SAM" id="SignalP"/>
    </source>
</evidence>
<protein>
    <submittedName>
        <fullName evidence="2">Uncharacterized protein</fullName>
    </submittedName>
</protein>
<accession>A0A7H9HVC9</accession>
<dbReference type="OrthoDB" id="4024574at2759"/>
<keyword evidence="3" id="KW-1185">Reference proteome</keyword>
<dbReference type="EMBL" id="CP059271">
    <property type="protein sequence ID" value="QLQ81209.1"/>
    <property type="molecule type" value="Genomic_DNA"/>
</dbReference>
<evidence type="ECO:0000313" key="3">
    <source>
        <dbReference type="Proteomes" id="UP000510647"/>
    </source>
</evidence>
<reference evidence="2 3" key="1">
    <citation type="submission" date="2020-06" db="EMBL/GenBank/DDBJ databases">
        <title>The yeast mating-type switching endonuclease HO is a domesticated member of an unorthodox homing genetic element family.</title>
        <authorList>
            <person name="Coughlan A.Y."/>
            <person name="Lombardi L."/>
            <person name="Braun-Galleani S."/>
            <person name="Martos A.R."/>
            <person name="Galeote V."/>
            <person name="Bigey F."/>
            <person name="Dequin S."/>
            <person name="Byrne K.P."/>
            <person name="Wolfe K.H."/>
        </authorList>
    </citation>
    <scope>NUCLEOTIDE SEQUENCE [LARGE SCALE GENOMIC DNA]</scope>
    <source>
        <strain evidence="2 3">CBS2947</strain>
    </source>
</reference>
<feature type="chain" id="PRO_5028867203" evidence="1">
    <location>
        <begin position="23"/>
        <end position="437"/>
    </location>
</feature>
<proteinExistence type="predicted"/>
<evidence type="ECO:0000313" key="2">
    <source>
        <dbReference type="EMBL" id="QLQ81209.1"/>
    </source>
</evidence>
<organism evidence="2 3">
    <name type="scientific">Torulaspora globosa</name>
    <dbReference type="NCBI Taxonomy" id="48254"/>
    <lineage>
        <taxon>Eukaryota</taxon>
        <taxon>Fungi</taxon>
        <taxon>Dikarya</taxon>
        <taxon>Ascomycota</taxon>
        <taxon>Saccharomycotina</taxon>
        <taxon>Saccharomycetes</taxon>
        <taxon>Saccharomycetales</taxon>
        <taxon>Saccharomycetaceae</taxon>
        <taxon>Torulaspora</taxon>
    </lineage>
</organism>
<gene>
    <name evidence="2" type="ORF">HG537_0E05640</name>
</gene>